<evidence type="ECO:0000313" key="8">
    <source>
        <dbReference type="EMBL" id="VGO16817.1"/>
    </source>
</evidence>
<evidence type="ECO:0000259" key="7">
    <source>
        <dbReference type="Pfam" id="PF02579"/>
    </source>
</evidence>
<comment type="function">
    <text evidence="6">Binds and transfers iron-sulfur (Fe-S) clusters to target apoproteins. Can hydrolyze ATP.</text>
</comment>
<dbReference type="InterPro" id="IPR036105">
    <property type="entry name" value="DiNase_FeMo-co_biosyn_sf"/>
</dbReference>
<evidence type="ECO:0000256" key="4">
    <source>
        <dbReference type="ARBA" id="ARBA00023004"/>
    </source>
</evidence>
<sequence>MSECAAHPPVNPEEDQKKINARMAQVKHKICVLSGKGGVGKSTVAVNLATALADAGKQVGLLDIDIHGPSVPTMLGLGTTPLVSNADSVDPIHVGNLKVMSVGFLSQNEDEAFIWRGPMKMGVIKQFLGDVEWGELDYLIVDCPPGTGDEPLSICQLIEEPDGAVIVTTPQQVATVDVRKSLTFCNKLSMPVLGIVENMSGFACPKCGEVVEIFNTGGGEKMAADFRVPFLGKLPIDPAIGKACDAGLPFIQSHAATETAHMLREIIRPFLETDKPQPKETETMKIAIPTADGKLNLHFGHCAAFTLLDIDPGSKTITASTEIEAPPHEPGLLPPWLAERGVNLIIAGGMGQRAQSLFTAQNIEVIVGAPSETPETLVKAYMAGALETGTNACDH</sequence>
<dbReference type="NCBIfam" id="NF041136">
    <property type="entry name" value="MrpORP"/>
    <property type="match status" value="1"/>
</dbReference>
<proteinExistence type="inferred from homology"/>
<dbReference type="SUPFAM" id="SSF53146">
    <property type="entry name" value="Nitrogenase accessory factor-like"/>
    <property type="match status" value="1"/>
</dbReference>
<dbReference type="PROSITE" id="PS01215">
    <property type="entry name" value="MRP"/>
    <property type="match status" value="1"/>
</dbReference>
<dbReference type="GO" id="GO:0005524">
    <property type="term" value="F:ATP binding"/>
    <property type="evidence" value="ECO:0007669"/>
    <property type="project" value="UniProtKB-UniRule"/>
</dbReference>
<dbReference type="InterPro" id="IPR033756">
    <property type="entry name" value="YlxH/NBP35"/>
</dbReference>
<dbReference type="FunFam" id="3.40.50.300:FF:001119">
    <property type="entry name" value="Iron-sulfur cluster carrier protein"/>
    <property type="match status" value="1"/>
</dbReference>
<dbReference type="HAMAP" id="MF_02040">
    <property type="entry name" value="Mrp_NBP35"/>
    <property type="match status" value="1"/>
</dbReference>
<dbReference type="InterPro" id="IPR033913">
    <property type="entry name" value="MTH1175_dom"/>
</dbReference>
<evidence type="ECO:0000256" key="3">
    <source>
        <dbReference type="ARBA" id="ARBA00022840"/>
    </source>
</evidence>
<comment type="similarity">
    <text evidence="6">Belongs to the Mrp/NBP35 ATP-binding proteins family.</text>
</comment>
<dbReference type="PANTHER" id="PTHR23264">
    <property type="entry name" value="NUCLEOTIDE-BINDING PROTEIN NBP35 YEAST -RELATED"/>
    <property type="match status" value="1"/>
</dbReference>
<dbReference type="GO" id="GO:0016887">
    <property type="term" value="F:ATP hydrolysis activity"/>
    <property type="evidence" value="ECO:0007669"/>
    <property type="project" value="UniProtKB-UniRule"/>
</dbReference>
<feature type="binding site" evidence="6">
    <location>
        <begin position="35"/>
        <end position="42"/>
    </location>
    <ligand>
        <name>ATP</name>
        <dbReference type="ChEBI" id="CHEBI:30616"/>
    </ligand>
</feature>
<accession>A0A6C2UAY4</accession>
<dbReference type="Gene3D" id="3.30.420.130">
    <property type="entry name" value="Dinitrogenase iron-molybdenum cofactor biosynthesis domain"/>
    <property type="match status" value="1"/>
</dbReference>
<dbReference type="CDD" id="cd00851">
    <property type="entry name" value="MTH1175"/>
    <property type="match status" value="1"/>
</dbReference>
<evidence type="ECO:0000313" key="9">
    <source>
        <dbReference type="Proteomes" id="UP000366872"/>
    </source>
</evidence>
<dbReference type="CDD" id="cd02037">
    <property type="entry name" value="Mrp_NBP35"/>
    <property type="match status" value="1"/>
</dbReference>
<protein>
    <recommendedName>
        <fullName evidence="6">Iron-sulfur cluster carrier protein</fullName>
    </recommendedName>
</protein>
<dbReference type="PANTHER" id="PTHR23264:SF19">
    <property type="entry name" value="CYTOSOLIC FE-S CLUSTER ASSEMBLY FACTOR NUBP2"/>
    <property type="match status" value="1"/>
</dbReference>
<dbReference type="InterPro" id="IPR027417">
    <property type="entry name" value="P-loop_NTPase"/>
</dbReference>
<dbReference type="InterPro" id="IPR019591">
    <property type="entry name" value="Mrp/NBP35_ATP-bd"/>
</dbReference>
<dbReference type="AlphaFoldDB" id="A0A6C2UAY4"/>
<organism evidence="8 9">
    <name type="scientific">Pontiella desulfatans</name>
    <dbReference type="NCBI Taxonomy" id="2750659"/>
    <lineage>
        <taxon>Bacteria</taxon>
        <taxon>Pseudomonadati</taxon>
        <taxon>Kiritimatiellota</taxon>
        <taxon>Kiritimatiellia</taxon>
        <taxon>Kiritimatiellales</taxon>
        <taxon>Pontiellaceae</taxon>
        <taxon>Pontiella</taxon>
    </lineage>
</organism>
<dbReference type="GO" id="GO:0005829">
    <property type="term" value="C:cytosol"/>
    <property type="evidence" value="ECO:0007669"/>
    <property type="project" value="TreeGrafter"/>
</dbReference>
<keyword evidence="4 6" id="KW-0408">Iron</keyword>
<dbReference type="GO" id="GO:0046872">
    <property type="term" value="F:metal ion binding"/>
    <property type="evidence" value="ECO:0007669"/>
    <property type="project" value="UniProtKB-KW"/>
</dbReference>
<dbReference type="GO" id="GO:0051536">
    <property type="term" value="F:iron-sulfur cluster binding"/>
    <property type="evidence" value="ECO:0007669"/>
    <property type="project" value="UniProtKB-UniRule"/>
</dbReference>
<reference evidence="8 9" key="1">
    <citation type="submission" date="2019-04" db="EMBL/GenBank/DDBJ databases">
        <authorList>
            <person name="Van Vliet M D."/>
        </authorList>
    </citation>
    <scope>NUCLEOTIDE SEQUENCE [LARGE SCALE GENOMIC DNA]</scope>
    <source>
        <strain evidence="8 9">F1</strain>
    </source>
</reference>
<dbReference type="SUPFAM" id="SSF52540">
    <property type="entry name" value="P-loop containing nucleoside triphosphate hydrolases"/>
    <property type="match status" value="1"/>
</dbReference>
<name>A0A6C2UAY4_PONDE</name>
<feature type="domain" description="Dinitrogenase iron-molybdenum cofactor biosynthesis" evidence="7">
    <location>
        <begin position="292"/>
        <end position="382"/>
    </location>
</feature>
<comment type="subunit">
    <text evidence="6">Homodimer.</text>
</comment>
<gene>
    <name evidence="8" type="primary">apbC_2</name>
    <name evidence="8" type="ORF">PDESU_05409</name>
</gene>
<keyword evidence="2 6" id="KW-0547">Nucleotide-binding</keyword>
<dbReference type="GO" id="GO:0140663">
    <property type="term" value="F:ATP-dependent FeS chaperone activity"/>
    <property type="evidence" value="ECO:0007669"/>
    <property type="project" value="InterPro"/>
</dbReference>
<keyword evidence="9" id="KW-1185">Reference proteome</keyword>
<keyword evidence="1 6" id="KW-0479">Metal-binding</keyword>
<dbReference type="EMBL" id="CAAHFG010000004">
    <property type="protein sequence ID" value="VGO16817.1"/>
    <property type="molecule type" value="Genomic_DNA"/>
</dbReference>
<dbReference type="Proteomes" id="UP000366872">
    <property type="component" value="Unassembled WGS sequence"/>
</dbReference>
<keyword evidence="3 6" id="KW-0067">ATP-binding</keyword>
<dbReference type="GO" id="GO:0016226">
    <property type="term" value="P:iron-sulfur cluster assembly"/>
    <property type="evidence" value="ECO:0007669"/>
    <property type="project" value="InterPro"/>
</dbReference>
<dbReference type="RefSeq" id="WP_136082339.1">
    <property type="nucleotide sequence ID" value="NZ_CAAHFG010000004.1"/>
</dbReference>
<keyword evidence="5 6" id="KW-0411">Iron-sulfur</keyword>
<dbReference type="Pfam" id="PF10609">
    <property type="entry name" value="ParA"/>
    <property type="match status" value="1"/>
</dbReference>
<dbReference type="InterPro" id="IPR003731">
    <property type="entry name" value="Di-Nase_FeMo-co_biosynth"/>
</dbReference>
<evidence type="ECO:0000256" key="6">
    <source>
        <dbReference type="HAMAP-Rule" id="MF_02040"/>
    </source>
</evidence>
<dbReference type="Gene3D" id="3.40.50.300">
    <property type="entry name" value="P-loop containing nucleotide triphosphate hydrolases"/>
    <property type="match status" value="1"/>
</dbReference>
<evidence type="ECO:0000256" key="1">
    <source>
        <dbReference type="ARBA" id="ARBA00022723"/>
    </source>
</evidence>
<evidence type="ECO:0000256" key="5">
    <source>
        <dbReference type="ARBA" id="ARBA00023014"/>
    </source>
</evidence>
<dbReference type="InterPro" id="IPR000808">
    <property type="entry name" value="Mrp-like_CS"/>
</dbReference>
<evidence type="ECO:0000256" key="2">
    <source>
        <dbReference type="ARBA" id="ARBA00022741"/>
    </source>
</evidence>
<dbReference type="Pfam" id="PF02579">
    <property type="entry name" value="Nitro_FeMo-Co"/>
    <property type="match status" value="1"/>
</dbReference>
<keyword evidence="6" id="KW-0378">Hydrolase</keyword>